<keyword evidence="3" id="KW-1185">Reference proteome</keyword>
<evidence type="ECO:0000313" key="2">
    <source>
        <dbReference type="EMBL" id="ELP67572.1"/>
    </source>
</evidence>
<dbReference type="Pfam" id="PF19721">
    <property type="entry name" value="DUF6215"/>
    <property type="match status" value="1"/>
</dbReference>
<reference evidence="2 3" key="1">
    <citation type="journal article" date="2011" name="Plasmid">
        <title>Streptomyces turgidiscabies Car8 contains a modular pathogenicity island that shares virulence genes with other actinobacterial plant pathogens.</title>
        <authorList>
            <person name="Huguet-Tapia J.C."/>
            <person name="Badger J.H."/>
            <person name="Loria R."/>
            <person name="Pettis G.S."/>
        </authorList>
    </citation>
    <scope>NUCLEOTIDE SEQUENCE [LARGE SCALE GENOMIC DNA]</scope>
    <source>
        <strain evidence="2 3">Car8</strain>
    </source>
</reference>
<name>L7F8N2_STRT8</name>
<protein>
    <submittedName>
        <fullName evidence="2">Uncharacterized protein</fullName>
    </submittedName>
</protein>
<dbReference type="InterPro" id="IPR046187">
    <property type="entry name" value="DUF6215"/>
</dbReference>
<feature type="region of interest" description="Disordered" evidence="1">
    <location>
        <begin position="61"/>
        <end position="86"/>
    </location>
</feature>
<dbReference type="AlphaFoldDB" id="L7F8N2"/>
<dbReference type="EMBL" id="AEJB01000276">
    <property type="protein sequence ID" value="ELP67572.1"/>
    <property type="molecule type" value="Genomic_DNA"/>
</dbReference>
<dbReference type="Proteomes" id="UP000010931">
    <property type="component" value="Unassembled WGS sequence"/>
</dbReference>
<feature type="region of interest" description="Disordered" evidence="1">
    <location>
        <begin position="1"/>
        <end position="31"/>
    </location>
</feature>
<gene>
    <name evidence="2" type="ORF">STRTUCAR8_03799</name>
</gene>
<dbReference type="PATRIC" id="fig|698760.3.peg.3677"/>
<sequence length="250" mass="26131">MGDMTSEIDVPRFAESADQAELAGPADSARPEKAMSEGAQVVAALIVVACIAAGFWVTAKNESGPGNREPASCSRSNEDDPLSKPVSGKQLCEALNRPDLPMLLGTPDDSAVGAYSSEGKVSHKAGVMTTDPEATVQLDGYSVKLSRVDDGLSVDGMADFLSGSSQRTTVLGHPAVLYTGQTLGFVFKDGKGSTGPGGISRSLLVALNPKDDGGSYEIDIWRQDDVNPDRTALYRIAEKVLPTVPGWTTG</sequence>
<evidence type="ECO:0000313" key="3">
    <source>
        <dbReference type="Proteomes" id="UP000010931"/>
    </source>
</evidence>
<organism evidence="2 3">
    <name type="scientific">Streptomyces turgidiscabies (strain Car8)</name>
    <dbReference type="NCBI Taxonomy" id="698760"/>
    <lineage>
        <taxon>Bacteria</taxon>
        <taxon>Bacillati</taxon>
        <taxon>Actinomycetota</taxon>
        <taxon>Actinomycetes</taxon>
        <taxon>Kitasatosporales</taxon>
        <taxon>Streptomycetaceae</taxon>
        <taxon>Streptomyces</taxon>
    </lineage>
</organism>
<comment type="caution">
    <text evidence="2">The sequence shown here is derived from an EMBL/GenBank/DDBJ whole genome shotgun (WGS) entry which is preliminary data.</text>
</comment>
<evidence type="ECO:0000256" key="1">
    <source>
        <dbReference type="SAM" id="MobiDB-lite"/>
    </source>
</evidence>
<accession>L7F8N2</accession>
<proteinExistence type="predicted"/>